<dbReference type="Proteomes" id="UP000183945">
    <property type="component" value="Unassembled WGS sequence"/>
</dbReference>
<feature type="chain" id="PRO_5009911996" evidence="3">
    <location>
        <begin position="20"/>
        <end position="579"/>
    </location>
</feature>
<keyword evidence="5" id="KW-1185">Reference proteome</keyword>
<evidence type="ECO:0000313" key="4">
    <source>
        <dbReference type="EMBL" id="SHG62517.1"/>
    </source>
</evidence>
<feature type="transmembrane region" description="Helical" evidence="2">
    <location>
        <begin position="108"/>
        <end position="130"/>
    </location>
</feature>
<dbReference type="RefSeq" id="WP_072881524.1">
    <property type="nucleotide sequence ID" value="NZ_FQVT01000019.1"/>
</dbReference>
<gene>
    <name evidence="4" type="ORF">SAMN05444483_11922</name>
</gene>
<dbReference type="EMBL" id="FQVT01000019">
    <property type="protein sequence ID" value="SHG62517.1"/>
    <property type="molecule type" value="Genomic_DNA"/>
</dbReference>
<evidence type="ECO:0000256" key="2">
    <source>
        <dbReference type="SAM" id="Phobius"/>
    </source>
</evidence>
<feature type="signal peptide" evidence="3">
    <location>
        <begin position="1"/>
        <end position="19"/>
    </location>
</feature>
<feature type="transmembrane region" description="Helical" evidence="2">
    <location>
        <begin position="556"/>
        <end position="578"/>
    </location>
</feature>
<feature type="coiled-coil region" evidence="1">
    <location>
        <begin position="293"/>
        <end position="320"/>
    </location>
</feature>
<keyword evidence="2" id="KW-0812">Transmembrane</keyword>
<accession>A0A1M5LBY0</accession>
<proteinExistence type="predicted"/>
<name>A0A1M5LBY0_SALEC</name>
<keyword evidence="3" id="KW-0732">Signal</keyword>
<evidence type="ECO:0000256" key="1">
    <source>
        <dbReference type="SAM" id="Coils"/>
    </source>
</evidence>
<evidence type="ECO:0000256" key="3">
    <source>
        <dbReference type="SAM" id="SignalP"/>
    </source>
</evidence>
<keyword evidence="2" id="KW-0472">Membrane</keyword>
<feature type="transmembrane region" description="Helical" evidence="2">
    <location>
        <begin position="35"/>
        <end position="63"/>
    </location>
</feature>
<feature type="transmembrane region" description="Helical" evidence="2">
    <location>
        <begin position="136"/>
        <end position="157"/>
    </location>
</feature>
<keyword evidence="1" id="KW-0175">Coiled coil</keyword>
<protein>
    <submittedName>
        <fullName evidence="4">Uncharacterized protein</fullName>
    </submittedName>
</protein>
<keyword evidence="2" id="KW-1133">Transmembrane helix</keyword>
<sequence>MKKIYLAFGVILFESNLHAQNPDAVNFTDTIISPQFFVTVIAGVILALGFQFILTALSVAAGITAVGDVKKSYVENKNNSSEKDRFNEETDDADDDSASAGTIITTGFGIWSTITVAISLFGATAFAMNLSLVANPLIAVTLALVIWASFFILLFYLESKVVNTVVGGLINTATAGLRSSASAVKDMFAPSDAAKVEHVADHTVEKVRKEFQNNFDAGMFDSAVDEFFTKFDKKTPNYDKVKQDIQQLVDESVKKSNEQSSSDSSGGQGKWMAIQSVLNSAIDKSSNDNSEEGKSKTEQLKRLESELKEAYGEGDTKEEKAKKVIAKLTPAEEAEVDSYMNKVKEFLSQDGSSAMDAEEMEQRIKEIIKNPKVEANKIGQKMGDLDRNTIVEYLSENTSMERQQIEMYADKAEKIIRRIQVQLNNNSSNDVVKEVEKRVQNIIGNLTGTDNSSGINTAQLSRIFQEKMDNQKDSLESIKARLANADREEVNALVTNNTNVDRKDIDKVVDSYEDARQQVLDKVQQIEDTARGKIKVMERKAVIQAEHARETAAAAAWWLVVSAVFSACAAIGGSLLTLF</sequence>
<dbReference type="AlphaFoldDB" id="A0A1M5LBY0"/>
<dbReference type="OrthoDB" id="1403850at2"/>
<dbReference type="STRING" id="1073325.SAMN05444483_11922"/>
<feature type="coiled-coil region" evidence="1">
    <location>
        <begin position="468"/>
        <end position="529"/>
    </location>
</feature>
<organism evidence="4 5">
    <name type="scientific">Salegentibacter echinorum</name>
    <dbReference type="NCBI Taxonomy" id="1073325"/>
    <lineage>
        <taxon>Bacteria</taxon>
        <taxon>Pseudomonadati</taxon>
        <taxon>Bacteroidota</taxon>
        <taxon>Flavobacteriia</taxon>
        <taxon>Flavobacteriales</taxon>
        <taxon>Flavobacteriaceae</taxon>
        <taxon>Salegentibacter</taxon>
    </lineage>
</organism>
<evidence type="ECO:0000313" key="5">
    <source>
        <dbReference type="Proteomes" id="UP000183945"/>
    </source>
</evidence>
<reference evidence="5" key="1">
    <citation type="submission" date="2016-11" db="EMBL/GenBank/DDBJ databases">
        <authorList>
            <person name="Varghese N."/>
            <person name="Submissions S."/>
        </authorList>
    </citation>
    <scope>NUCLEOTIDE SEQUENCE [LARGE SCALE GENOMIC DNA]</scope>
    <source>
        <strain evidence="5">DSM 24579</strain>
    </source>
</reference>